<dbReference type="Gene3D" id="3.30.200.20">
    <property type="entry name" value="Phosphorylase Kinase, domain 1"/>
    <property type="match status" value="1"/>
</dbReference>
<dbReference type="Pfam" id="PF07714">
    <property type="entry name" value="PK_Tyr_Ser-Thr"/>
    <property type="match status" value="1"/>
</dbReference>
<keyword evidence="4 7" id="KW-0547">Nucleotide-binding</keyword>
<evidence type="ECO:0000256" key="8">
    <source>
        <dbReference type="SAM" id="Coils"/>
    </source>
</evidence>
<sequence length="533" mass="60997">MSYVSAANTNILFLGHSRFLRNLANSKYWKENVYEFNAIIDMFYPNDNHNTIESLPLSPPCGFINEISYNELNLCEVIGRGAYGTVQKAIWRNHIVAIKIPENQNDRKEFRDEAKRLSIVQHRNIIQLYGTVINGPKLCLVMELADCGSLHNLLHPPLGNKTIHYTLAHVLSWSLQCAEAVDYLHNIKPMPIIHRDLKPPNMLLKQSGTVLKICDFGTACHPHSEMSSNKGSASWMAPEVFIGTRYAEKCDVYSFGIILWEMLARKKPFEGNPFQIMWKVHEGKRPFPINGIPSCLEILIQRCWQKEEKDRPAFVDIVKFLRKANSYVSGGELPLMECAQSACKQSWVDSETKTSIPSETNEDRITETSQSVISESNHMPSMNPSPFIAISSPKISKRISLSYPENFDPQIIPETSSTSNLHSSQSYNLIPPDLLPMKPLEDPESIQIYRNHMEELEKYLSIQRNIEFLKQKKENLQKNIIEINLQQTKNMNDFISAQETRQQLLDMHKTIKPLLQKERAKFAGTSLIDPNVR</sequence>
<evidence type="ECO:0000256" key="7">
    <source>
        <dbReference type="PROSITE-ProRule" id="PRU10141"/>
    </source>
</evidence>
<evidence type="ECO:0000256" key="1">
    <source>
        <dbReference type="ARBA" id="ARBA00006529"/>
    </source>
</evidence>
<dbReference type="GO" id="GO:0007254">
    <property type="term" value="P:JNK cascade"/>
    <property type="evidence" value="ECO:0007669"/>
    <property type="project" value="TreeGrafter"/>
</dbReference>
<feature type="binding site" evidence="7">
    <location>
        <position position="99"/>
    </location>
    <ligand>
        <name>ATP</name>
        <dbReference type="ChEBI" id="CHEBI:30616"/>
    </ligand>
</feature>
<dbReference type="OrthoDB" id="5986604at2759"/>
<organism evidence="10">
    <name type="scientific">Hydra vulgaris</name>
    <name type="common">Hydra</name>
    <name type="synonym">Hydra attenuata</name>
    <dbReference type="NCBI Taxonomy" id="6087"/>
    <lineage>
        <taxon>Eukaryota</taxon>
        <taxon>Metazoa</taxon>
        <taxon>Cnidaria</taxon>
        <taxon>Hydrozoa</taxon>
        <taxon>Hydroidolina</taxon>
        <taxon>Anthoathecata</taxon>
        <taxon>Aplanulata</taxon>
        <taxon>Hydridae</taxon>
        <taxon>Hydra</taxon>
    </lineage>
</organism>
<dbReference type="Gene3D" id="1.10.510.10">
    <property type="entry name" value="Transferase(Phosphotransferase) domain 1"/>
    <property type="match status" value="1"/>
</dbReference>
<feature type="domain" description="Protein kinase" evidence="9">
    <location>
        <begin position="72"/>
        <end position="328"/>
    </location>
</feature>
<dbReference type="PANTHER" id="PTHR46716:SF1">
    <property type="entry name" value="MITOGEN-ACTIVATED PROTEIN KINASE KINASE KINASE 7"/>
    <property type="match status" value="1"/>
</dbReference>
<dbReference type="KEGG" id="hmg:100206143"/>
<dbReference type="PROSITE" id="PS00107">
    <property type="entry name" value="PROTEIN_KINASE_ATP"/>
    <property type="match status" value="1"/>
</dbReference>
<evidence type="ECO:0000256" key="4">
    <source>
        <dbReference type="ARBA" id="ARBA00022741"/>
    </source>
</evidence>
<dbReference type="PRINTS" id="PR00109">
    <property type="entry name" value="TYRKINASE"/>
</dbReference>
<evidence type="ECO:0000259" key="9">
    <source>
        <dbReference type="PROSITE" id="PS50011"/>
    </source>
</evidence>
<keyword evidence="2" id="KW-0723">Serine/threonine-protein kinase</keyword>
<dbReference type="InterPro" id="IPR017441">
    <property type="entry name" value="Protein_kinase_ATP_BS"/>
</dbReference>
<evidence type="ECO:0000256" key="6">
    <source>
        <dbReference type="ARBA" id="ARBA00022840"/>
    </source>
</evidence>
<keyword evidence="8" id="KW-0175">Coiled coil</keyword>
<dbReference type="PANTHER" id="PTHR46716">
    <property type="entry name" value="MITOGEN-ACTIVATED PROTEIN KINASE KINASE KINASE 7"/>
    <property type="match status" value="1"/>
</dbReference>
<feature type="coiled-coil region" evidence="8">
    <location>
        <begin position="459"/>
        <end position="486"/>
    </location>
</feature>
<dbReference type="PROSITE" id="PS00108">
    <property type="entry name" value="PROTEIN_KINASE_ST"/>
    <property type="match status" value="1"/>
</dbReference>
<dbReference type="AlphaFoldDB" id="T2MIQ0"/>
<dbReference type="EMBL" id="HAAD01005757">
    <property type="protein sequence ID" value="CDG71989.1"/>
    <property type="molecule type" value="mRNA"/>
</dbReference>
<accession>T2MIQ0</accession>
<dbReference type="GO" id="GO:0004709">
    <property type="term" value="F:MAP kinase kinase kinase activity"/>
    <property type="evidence" value="ECO:0007669"/>
    <property type="project" value="TreeGrafter"/>
</dbReference>
<dbReference type="InterPro" id="IPR001245">
    <property type="entry name" value="Ser-Thr/Tyr_kinase_cat_dom"/>
</dbReference>
<dbReference type="SUPFAM" id="SSF56112">
    <property type="entry name" value="Protein kinase-like (PK-like)"/>
    <property type="match status" value="1"/>
</dbReference>
<dbReference type="SMART" id="SM00220">
    <property type="entry name" value="S_TKc"/>
    <property type="match status" value="1"/>
</dbReference>
<evidence type="ECO:0000256" key="2">
    <source>
        <dbReference type="ARBA" id="ARBA00022527"/>
    </source>
</evidence>
<evidence type="ECO:0000313" key="10">
    <source>
        <dbReference type="EMBL" id="CDG71989.1"/>
    </source>
</evidence>
<comment type="similarity">
    <text evidence="1">Belongs to the protein kinase superfamily. STE Ser/Thr protein kinase family. MAP kinase kinase kinase subfamily.</text>
</comment>
<name>T2MIQ0_HYDVU</name>
<dbReference type="GO" id="GO:0005524">
    <property type="term" value="F:ATP binding"/>
    <property type="evidence" value="ECO:0007669"/>
    <property type="project" value="UniProtKB-UniRule"/>
</dbReference>
<dbReference type="InterPro" id="IPR011009">
    <property type="entry name" value="Kinase-like_dom_sf"/>
</dbReference>
<dbReference type="PROSITE" id="PS50011">
    <property type="entry name" value="PROTEIN_KINASE_DOM"/>
    <property type="match status" value="1"/>
</dbReference>
<gene>
    <name evidence="10" type="primary">MAP3K7</name>
</gene>
<evidence type="ECO:0000256" key="3">
    <source>
        <dbReference type="ARBA" id="ARBA00022679"/>
    </source>
</evidence>
<dbReference type="GO" id="GO:0006955">
    <property type="term" value="P:immune response"/>
    <property type="evidence" value="ECO:0007669"/>
    <property type="project" value="TreeGrafter"/>
</dbReference>
<keyword evidence="6 7" id="KW-0067">ATP-binding</keyword>
<protein>
    <submittedName>
        <fullName evidence="10">Mitogen-activated protein kinase kinase kinase 7</fullName>
    </submittedName>
</protein>
<dbReference type="GO" id="GO:0019899">
    <property type="term" value="F:enzyme binding"/>
    <property type="evidence" value="ECO:0007669"/>
    <property type="project" value="UniProtKB-ARBA"/>
</dbReference>
<keyword evidence="5 10" id="KW-0418">Kinase</keyword>
<proteinExistence type="evidence at transcript level"/>
<reference evidence="10" key="1">
    <citation type="journal article" date="2013" name="Genome Biol. Evol.">
        <title>Punctuated emergences of genetic and phenotypic innovations in eumetazoan, bilaterian, euteleostome, and hominidae ancestors.</title>
        <authorList>
            <person name="Wenger Y."/>
            <person name="Galliot B."/>
        </authorList>
    </citation>
    <scope>NUCLEOTIDE SEQUENCE</scope>
    <source>
        <tissue evidence="10">Whole animals</tissue>
    </source>
</reference>
<dbReference type="OMA" id="TESCRIF"/>
<dbReference type="GeneID" id="100206143"/>
<dbReference type="InterPro" id="IPR000719">
    <property type="entry name" value="Prot_kinase_dom"/>
</dbReference>
<evidence type="ECO:0000256" key="5">
    <source>
        <dbReference type="ARBA" id="ARBA00022777"/>
    </source>
</evidence>
<keyword evidence="3" id="KW-0808">Transferase</keyword>
<dbReference type="GO" id="GO:0043123">
    <property type="term" value="P:positive regulation of canonical NF-kappaB signal transduction"/>
    <property type="evidence" value="ECO:0007669"/>
    <property type="project" value="TreeGrafter"/>
</dbReference>
<dbReference type="InterPro" id="IPR008271">
    <property type="entry name" value="Ser/Thr_kinase_AS"/>
</dbReference>